<keyword evidence="3" id="KW-1185">Reference proteome</keyword>
<dbReference type="RefSeq" id="WP_056951552.1">
    <property type="nucleotide sequence ID" value="NZ_AZDY01000036.1"/>
</dbReference>
<accession>A0A0R1KIS4</accession>
<dbReference type="PATRIC" id="fig|1423788.3.peg.1434"/>
<dbReference type="STRING" id="1423788.FC78_GL001393"/>
<dbReference type="Proteomes" id="UP000051515">
    <property type="component" value="Unassembled WGS sequence"/>
</dbReference>
<evidence type="ECO:0000313" key="3">
    <source>
        <dbReference type="Proteomes" id="UP000051515"/>
    </source>
</evidence>
<keyword evidence="1" id="KW-1133">Transmembrane helix</keyword>
<sequence>MNFIKTNWIAIGSLVIATLSFLYTFFKTRKSISVTWDDNFVCNFPDTTFVFNSETHSKESMTHVITSSISIVNPSSTDISFFDLRIFDPKTNLNIEMVTQKTIPSYVEGKHVYQHLNKQGNNYQQIYGRYQQMDIPERKFGILKGNSFTKIDIIGDFDVLPDELGNITELTISFKISKWTLFKDQYAITNRKKYKSYSKTYDISGWNEQWQSMLELQQQMLLKAVKDAQSTQSDK</sequence>
<keyword evidence="1" id="KW-0812">Transmembrane</keyword>
<gene>
    <name evidence="2" type="ORF">FC78_GL001393</name>
</gene>
<proteinExistence type="predicted"/>
<feature type="transmembrane region" description="Helical" evidence="1">
    <location>
        <begin position="6"/>
        <end position="26"/>
    </location>
</feature>
<dbReference type="EMBL" id="AZDY01000036">
    <property type="protein sequence ID" value="KRK83437.1"/>
    <property type="molecule type" value="Genomic_DNA"/>
</dbReference>
<name>A0A0R1KIS4_9LACO</name>
<evidence type="ECO:0000313" key="2">
    <source>
        <dbReference type="EMBL" id="KRK83437.1"/>
    </source>
</evidence>
<reference evidence="2 3" key="1">
    <citation type="journal article" date="2015" name="Genome Announc.">
        <title>Expanding the biotechnology potential of lactobacilli through comparative genomics of 213 strains and associated genera.</title>
        <authorList>
            <person name="Sun Z."/>
            <person name="Harris H.M."/>
            <person name="McCann A."/>
            <person name="Guo C."/>
            <person name="Argimon S."/>
            <person name="Zhang W."/>
            <person name="Yang X."/>
            <person name="Jeffery I.B."/>
            <person name="Cooney J.C."/>
            <person name="Kagawa T.F."/>
            <person name="Liu W."/>
            <person name="Song Y."/>
            <person name="Salvetti E."/>
            <person name="Wrobel A."/>
            <person name="Rasinkangas P."/>
            <person name="Parkhill J."/>
            <person name="Rea M.C."/>
            <person name="O'Sullivan O."/>
            <person name="Ritari J."/>
            <person name="Douillard F.P."/>
            <person name="Paul Ross R."/>
            <person name="Yang R."/>
            <person name="Briner A.E."/>
            <person name="Felis G.E."/>
            <person name="de Vos W.M."/>
            <person name="Barrangou R."/>
            <person name="Klaenhammer T.R."/>
            <person name="Caufield P.W."/>
            <person name="Cui Y."/>
            <person name="Zhang H."/>
            <person name="O'Toole P.W."/>
        </authorList>
    </citation>
    <scope>NUCLEOTIDE SEQUENCE [LARGE SCALE GENOMIC DNA]</scope>
    <source>
        <strain evidence="2 3">DSM 19674</strain>
    </source>
</reference>
<dbReference type="AlphaFoldDB" id="A0A0R1KIS4"/>
<evidence type="ECO:0000256" key="1">
    <source>
        <dbReference type="SAM" id="Phobius"/>
    </source>
</evidence>
<protein>
    <submittedName>
        <fullName evidence="2">Uncharacterized protein</fullName>
    </submittedName>
</protein>
<organism evidence="2 3">
    <name type="scientific">Companilactobacillus bobalius DSM 19674</name>
    <dbReference type="NCBI Taxonomy" id="1423788"/>
    <lineage>
        <taxon>Bacteria</taxon>
        <taxon>Bacillati</taxon>
        <taxon>Bacillota</taxon>
        <taxon>Bacilli</taxon>
        <taxon>Lactobacillales</taxon>
        <taxon>Lactobacillaceae</taxon>
        <taxon>Companilactobacillus</taxon>
        <taxon>Companilactobacillus bobalius</taxon>
    </lineage>
</organism>
<keyword evidence="1" id="KW-0472">Membrane</keyword>
<comment type="caution">
    <text evidence="2">The sequence shown here is derived from an EMBL/GenBank/DDBJ whole genome shotgun (WGS) entry which is preliminary data.</text>
</comment>
<dbReference type="OrthoDB" id="2309945at2"/>